<name>A0ABP1S4S4_9HEXA</name>
<gene>
    <name evidence="2" type="ORF">ODALV1_LOCUS29798</name>
</gene>
<keyword evidence="1" id="KW-0732">Signal</keyword>
<organism evidence="2 3">
    <name type="scientific">Orchesella dallaii</name>
    <dbReference type="NCBI Taxonomy" id="48710"/>
    <lineage>
        <taxon>Eukaryota</taxon>
        <taxon>Metazoa</taxon>
        <taxon>Ecdysozoa</taxon>
        <taxon>Arthropoda</taxon>
        <taxon>Hexapoda</taxon>
        <taxon>Collembola</taxon>
        <taxon>Entomobryomorpha</taxon>
        <taxon>Entomobryoidea</taxon>
        <taxon>Orchesellidae</taxon>
        <taxon>Orchesellinae</taxon>
        <taxon>Orchesella</taxon>
    </lineage>
</organism>
<accession>A0ABP1S4S4</accession>
<feature type="chain" id="PRO_5045076784" evidence="1">
    <location>
        <begin position="20"/>
        <end position="121"/>
    </location>
</feature>
<evidence type="ECO:0000313" key="2">
    <source>
        <dbReference type="EMBL" id="CAL8143670.1"/>
    </source>
</evidence>
<sequence length="121" mass="13651">MSSLAFLLIAIKMKSYVNGSIGAFHKPKTFFPCLFVGNVPEVLYVYSSCTANCNTFRLLQFGYASTNLTQSEGNGDFVERKKDGTKYKHKFETKSAPIAVCLHSSMHHRHQHQPLTSILKY</sequence>
<comment type="caution">
    <text evidence="2">The sequence shown here is derived from an EMBL/GenBank/DDBJ whole genome shotgun (WGS) entry which is preliminary data.</text>
</comment>
<feature type="signal peptide" evidence="1">
    <location>
        <begin position="1"/>
        <end position="19"/>
    </location>
</feature>
<keyword evidence="3" id="KW-1185">Reference proteome</keyword>
<protein>
    <submittedName>
        <fullName evidence="2">Uncharacterized protein</fullName>
    </submittedName>
</protein>
<proteinExistence type="predicted"/>
<reference evidence="2 3" key="1">
    <citation type="submission" date="2024-08" db="EMBL/GenBank/DDBJ databases">
        <authorList>
            <person name="Cucini C."/>
            <person name="Frati F."/>
        </authorList>
    </citation>
    <scope>NUCLEOTIDE SEQUENCE [LARGE SCALE GENOMIC DNA]</scope>
</reference>
<evidence type="ECO:0000256" key="1">
    <source>
        <dbReference type="SAM" id="SignalP"/>
    </source>
</evidence>
<dbReference type="Proteomes" id="UP001642540">
    <property type="component" value="Unassembled WGS sequence"/>
</dbReference>
<evidence type="ECO:0000313" key="3">
    <source>
        <dbReference type="Proteomes" id="UP001642540"/>
    </source>
</evidence>
<dbReference type="EMBL" id="CAXLJM020000160">
    <property type="protein sequence ID" value="CAL8143670.1"/>
    <property type="molecule type" value="Genomic_DNA"/>
</dbReference>